<feature type="transmembrane region" description="Helical" evidence="1">
    <location>
        <begin position="42"/>
        <end position="64"/>
    </location>
</feature>
<dbReference type="InterPro" id="IPR019099">
    <property type="entry name" value="Uncharacterised_PGPGW_TM"/>
</dbReference>
<reference evidence="3" key="1">
    <citation type="journal article" date="2019" name="Int. J. Syst. Evol. Microbiol.">
        <title>The Global Catalogue of Microorganisms (GCM) 10K type strain sequencing project: providing services to taxonomists for standard genome sequencing and annotation.</title>
        <authorList>
            <consortium name="The Broad Institute Genomics Platform"/>
            <consortium name="The Broad Institute Genome Sequencing Center for Infectious Disease"/>
            <person name="Wu L."/>
            <person name="Ma J."/>
        </authorList>
    </citation>
    <scope>NUCLEOTIDE SEQUENCE [LARGE SCALE GENOMIC DNA]</scope>
    <source>
        <strain evidence="3">XZYJT-10</strain>
    </source>
</reference>
<sequence>MGVLDKIRANHTGRLALKIGIGVLGSLVIALGIVLIPFPGPGWAIVILGLAIWAVEFTWAKNLLEFTKRNVKAWTSWIGRQSLPMRGLIGIVGMVFVAAIVWASVRVSFGIDLIEKTRGWLS</sequence>
<dbReference type="Pfam" id="PF09656">
    <property type="entry name" value="PGPGW"/>
    <property type="match status" value="1"/>
</dbReference>
<gene>
    <name evidence="2" type="ORF">ACFQS1_37470</name>
</gene>
<dbReference type="RefSeq" id="WP_378977238.1">
    <property type="nucleotide sequence ID" value="NZ_JBHTBJ010000057.1"/>
</dbReference>
<organism evidence="2 3">
    <name type="scientific">Paractinoplanes rhizophilus</name>
    <dbReference type="NCBI Taxonomy" id="1416877"/>
    <lineage>
        <taxon>Bacteria</taxon>
        <taxon>Bacillati</taxon>
        <taxon>Actinomycetota</taxon>
        <taxon>Actinomycetes</taxon>
        <taxon>Micromonosporales</taxon>
        <taxon>Micromonosporaceae</taxon>
        <taxon>Paractinoplanes</taxon>
    </lineage>
</organism>
<dbReference type="Proteomes" id="UP001596548">
    <property type="component" value="Unassembled WGS sequence"/>
</dbReference>
<feature type="transmembrane region" description="Helical" evidence="1">
    <location>
        <begin position="85"/>
        <end position="105"/>
    </location>
</feature>
<evidence type="ECO:0000313" key="3">
    <source>
        <dbReference type="Proteomes" id="UP001596548"/>
    </source>
</evidence>
<protein>
    <submittedName>
        <fullName evidence="2">TIGR02611 family protein</fullName>
    </submittedName>
</protein>
<dbReference type="InterPro" id="IPR013434">
    <property type="entry name" value="CHP02611"/>
</dbReference>
<keyword evidence="3" id="KW-1185">Reference proteome</keyword>
<evidence type="ECO:0000313" key="2">
    <source>
        <dbReference type="EMBL" id="MFC7279682.1"/>
    </source>
</evidence>
<keyword evidence="1" id="KW-0812">Transmembrane</keyword>
<evidence type="ECO:0000256" key="1">
    <source>
        <dbReference type="SAM" id="Phobius"/>
    </source>
</evidence>
<dbReference type="NCBIfam" id="TIGR02611">
    <property type="entry name" value="TIGR02611 family protein"/>
    <property type="match status" value="1"/>
</dbReference>
<accession>A0ABW2I4F9</accession>
<keyword evidence="1" id="KW-1133">Transmembrane helix</keyword>
<feature type="transmembrane region" description="Helical" evidence="1">
    <location>
        <begin position="15"/>
        <end position="36"/>
    </location>
</feature>
<keyword evidence="1" id="KW-0472">Membrane</keyword>
<comment type="caution">
    <text evidence="2">The sequence shown here is derived from an EMBL/GenBank/DDBJ whole genome shotgun (WGS) entry which is preliminary data.</text>
</comment>
<dbReference type="EMBL" id="JBHTBJ010000057">
    <property type="protein sequence ID" value="MFC7279682.1"/>
    <property type="molecule type" value="Genomic_DNA"/>
</dbReference>
<name>A0ABW2I4F9_9ACTN</name>
<proteinExistence type="predicted"/>